<dbReference type="RefSeq" id="WP_203831075.1">
    <property type="nucleotide sequence ID" value="NZ_BAAATY010000066.1"/>
</dbReference>
<dbReference type="Proteomes" id="UP000624709">
    <property type="component" value="Unassembled WGS sequence"/>
</dbReference>
<proteinExistence type="predicted"/>
<dbReference type="EMBL" id="BOMS01000175">
    <property type="protein sequence ID" value="GIE73495.1"/>
    <property type="molecule type" value="Genomic_DNA"/>
</dbReference>
<protein>
    <submittedName>
        <fullName evidence="1">Uncharacterized protein</fullName>
    </submittedName>
</protein>
<accession>A0ABQ4BTH5</accession>
<organism evidence="1 2">
    <name type="scientific">Actinoplanes palleronii</name>
    <dbReference type="NCBI Taxonomy" id="113570"/>
    <lineage>
        <taxon>Bacteria</taxon>
        <taxon>Bacillati</taxon>
        <taxon>Actinomycetota</taxon>
        <taxon>Actinomycetes</taxon>
        <taxon>Micromonosporales</taxon>
        <taxon>Micromonosporaceae</taxon>
        <taxon>Actinoplanes</taxon>
    </lineage>
</organism>
<evidence type="ECO:0000313" key="2">
    <source>
        <dbReference type="Proteomes" id="UP000624709"/>
    </source>
</evidence>
<comment type="caution">
    <text evidence="1">The sequence shown here is derived from an EMBL/GenBank/DDBJ whole genome shotgun (WGS) entry which is preliminary data.</text>
</comment>
<evidence type="ECO:0000313" key="1">
    <source>
        <dbReference type="EMBL" id="GIE73495.1"/>
    </source>
</evidence>
<reference evidence="1 2" key="1">
    <citation type="submission" date="2021-01" db="EMBL/GenBank/DDBJ databases">
        <title>Whole genome shotgun sequence of Actinoplanes palleronii NBRC 14916.</title>
        <authorList>
            <person name="Komaki H."/>
            <person name="Tamura T."/>
        </authorList>
    </citation>
    <scope>NUCLEOTIDE SEQUENCE [LARGE SCALE GENOMIC DNA]</scope>
    <source>
        <strain evidence="1 2">NBRC 14916</strain>
    </source>
</reference>
<name>A0ABQ4BTH5_9ACTN</name>
<keyword evidence="2" id="KW-1185">Reference proteome</keyword>
<sequence>MSSLTLDRMAEAIADLMADHGFAFIENDKLPALAVTLQGFLETAGLPINPPVAHA</sequence>
<gene>
    <name evidence="1" type="ORF">Apa02nite_096030</name>
</gene>